<keyword evidence="1" id="KW-0175">Coiled coil</keyword>
<evidence type="ECO:0000259" key="2">
    <source>
        <dbReference type="Pfam" id="PF10593"/>
    </source>
</evidence>
<feature type="coiled-coil region" evidence="1">
    <location>
        <begin position="381"/>
        <end position="418"/>
    </location>
</feature>
<evidence type="ECO:0000313" key="3">
    <source>
        <dbReference type="EMBL" id="MBD2346784.1"/>
    </source>
</evidence>
<dbReference type="Pfam" id="PF10593">
    <property type="entry name" value="Z1"/>
    <property type="match status" value="1"/>
</dbReference>
<dbReference type="RefSeq" id="WP_190409192.1">
    <property type="nucleotide sequence ID" value="NZ_JACJRF010000055.1"/>
</dbReference>
<gene>
    <name evidence="3" type="ORF">H6G18_21940</name>
</gene>
<keyword evidence="4" id="KW-1185">Reference proteome</keyword>
<evidence type="ECO:0000256" key="1">
    <source>
        <dbReference type="SAM" id="Coils"/>
    </source>
</evidence>
<proteinExistence type="predicted"/>
<feature type="domain" description="Putative endonuclease Z1" evidence="2">
    <location>
        <begin position="319"/>
        <end position="542"/>
    </location>
</feature>
<dbReference type="Gene3D" id="3.40.50.300">
    <property type="entry name" value="P-loop containing nucleotide triphosphate hydrolases"/>
    <property type="match status" value="1"/>
</dbReference>
<dbReference type="Proteomes" id="UP000607281">
    <property type="component" value="Unassembled WGS sequence"/>
</dbReference>
<dbReference type="InterPro" id="IPR027417">
    <property type="entry name" value="P-loop_NTPase"/>
</dbReference>
<dbReference type="InterPro" id="IPR018310">
    <property type="entry name" value="Put_endonuclease_Z1-dom"/>
</dbReference>
<evidence type="ECO:0000313" key="4">
    <source>
        <dbReference type="Proteomes" id="UP000607281"/>
    </source>
</evidence>
<dbReference type="EMBL" id="JACJRF010000055">
    <property type="protein sequence ID" value="MBD2346784.1"/>
    <property type="molecule type" value="Genomic_DNA"/>
</dbReference>
<organism evidence="3 4">
    <name type="scientific">Anabaena subtropica FACHB-260</name>
    <dbReference type="NCBI Taxonomy" id="2692884"/>
    <lineage>
        <taxon>Bacteria</taxon>
        <taxon>Bacillati</taxon>
        <taxon>Cyanobacteriota</taxon>
        <taxon>Cyanophyceae</taxon>
        <taxon>Nostocales</taxon>
        <taxon>Nostocaceae</taxon>
        <taxon>Anabaena</taxon>
    </lineage>
</organism>
<sequence>MTNTVIRTNGSCINKLIKRLEKQIGKEEANKLKETAIEVVKNCVRVYSENFDFGDVGENSTGLVSKPYQGLNSIPNETTGLIYGRVQSGKTNTTIAALALAYENNFRCFIVLTSDNTWLGKQTASRFNNQIQDGPVIFDWEAWKKDPVDFAESKVIPYIKDTGVVLVTTKNVAHLKRLLIVLKTAKVKNFPTLIFDDEADNASLNTNEAKQSKQGKNAIPDSSTFEQIHSNIRQEIANHIYIQITATPQSLLLQKLSQPCKPQFCAALPEPGDSYMGGELFFSENSKHSVIIDAEEINQIKKQKGAINPGNKWIIPEGLRLALCFFFLGSIYKMLSSDDEDDTYSFLVHICYKQDIHTNLEKLISNFVINLDQAIREKSSQADYKQAIKWLEQAYKELQNTTDKLPQLNQLIDGLKIQLRRAIPTIINANNPDKEPNYNPGMNILIGGNRLGRGVTIKGLMVTYYGRDAKQKTVDTVHQHARMYGYRPQLKDVTRLFLAEHILEAFRSIHEADEAMRQAIGDDIHNIQIQPVWIGGDLKPTRANVLDPSVIGVLAPGKLVFPQSPAYKKQEIEDSFHKIESLLINYNDDEKYYEVSIDFIIKVISYTKNYYVPYEKWEDKRIIKGLKDLQAKGMDKGRLNVRRGIRNKRQGLDMPRKDPFKWGGFGFGSGEWLKEAQKKYPDVPTLIICYQKGEKNKGWDDHPIYLPMLVLPKQKFVLMFNYDES</sequence>
<accession>A0ABR8CWP1</accession>
<dbReference type="SUPFAM" id="SSF52540">
    <property type="entry name" value="P-loop containing nucleoside triphosphate hydrolases"/>
    <property type="match status" value="1"/>
</dbReference>
<reference evidence="3 4" key="1">
    <citation type="journal article" date="2020" name="ISME J.">
        <title>Comparative genomics reveals insights into cyanobacterial evolution and habitat adaptation.</title>
        <authorList>
            <person name="Chen M.Y."/>
            <person name="Teng W.K."/>
            <person name="Zhao L."/>
            <person name="Hu C.X."/>
            <person name="Zhou Y.K."/>
            <person name="Han B.P."/>
            <person name="Song L.R."/>
            <person name="Shu W.S."/>
        </authorList>
    </citation>
    <scope>NUCLEOTIDE SEQUENCE [LARGE SCALE GENOMIC DNA]</scope>
    <source>
        <strain evidence="3 4">FACHB-260</strain>
    </source>
</reference>
<protein>
    <submittedName>
        <fullName evidence="3">Z1 domain-containing protein</fullName>
    </submittedName>
</protein>
<name>A0ABR8CWP1_9NOST</name>
<comment type="caution">
    <text evidence="3">The sequence shown here is derived from an EMBL/GenBank/DDBJ whole genome shotgun (WGS) entry which is preliminary data.</text>
</comment>